<evidence type="ECO:0008006" key="4">
    <source>
        <dbReference type="Google" id="ProtNLM"/>
    </source>
</evidence>
<accession>A0ABW4L2R2</accession>
<keyword evidence="1" id="KW-0812">Transmembrane</keyword>
<keyword evidence="1" id="KW-1133">Transmembrane helix</keyword>
<evidence type="ECO:0000256" key="1">
    <source>
        <dbReference type="SAM" id="Phobius"/>
    </source>
</evidence>
<protein>
    <recommendedName>
        <fullName evidence="4">DUF3017 domain-containing protein</fullName>
    </recommendedName>
</protein>
<keyword evidence="1" id="KW-0472">Membrane</keyword>
<comment type="caution">
    <text evidence="2">The sequence shown here is derived from an EMBL/GenBank/DDBJ whole genome shotgun (WGS) entry which is preliminary data.</text>
</comment>
<dbReference type="Proteomes" id="UP001597277">
    <property type="component" value="Unassembled WGS sequence"/>
</dbReference>
<sequence length="102" mass="10327">MSRETSQATRAASGRVEVSLGQTLVLLAGAAFGGFCLGFLVPGGGAPKWLLTVAIIGGLLMQLARTGLLVVPATRERTSRVGAVLLGIGLAGGLLTLLAERL</sequence>
<gene>
    <name evidence="2" type="ORF">ACFSE6_00090</name>
</gene>
<evidence type="ECO:0000313" key="2">
    <source>
        <dbReference type="EMBL" id="MFD1716219.1"/>
    </source>
</evidence>
<keyword evidence="3" id="KW-1185">Reference proteome</keyword>
<feature type="transmembrane region" description="Helical" evidence="1">
    <location>
        <begin position="20"/>
        <end position="43"/>
    </location>
</feature>
<proteinExistence type="predicted"/>
<reference evidence="3" key="1">
    <citation type="journal article" date="2019" name="Int. J. Syst. Evol. Microbiol.">
        <title>The Global Catalogue of Microorganisms (GCM) 10K type strain sequencing project: providing services to taxonomists for standard genome sequencing and annotation.</title>
        <authorList>
            <consortium name="The Broad Institute Genomics Platform"/>
            <consortium name="The Broad Institute Genome Sequencing Center for Infectious Disease"/>
            <person name="Wu L."/>
            <person name="Ma J."/>
        </authorList>
    </citation>
    <scope>NUCLEOTIDE SEQUENCE [LARGE SCALE GENOMIC DNA]</scope>
    <source>
        <strain evidence="3">JCM 17130</strain>
    </source>
</reference>
<evidence type="ECO:0000313" key="3">
    <source>
        <dbReference type="Proteomes" id="UP001597277"/>
    </source>
</evidence>
<feature type="transmembrane region" description="Helical" evidence="1">
    <location>
        <begin position="49"/>
        <end position="71"/>
    </location>
</feature>
<feature type="transmembrane region" description="Helical" evidence="1">
    <location>
        <begin position="83"/>
        <end position="99"/>
    </location>
</feature>
<dbReference type="EMBL" id="JBHUEE010000001">
    <property type="protein sequence ID" value="MFD1716219.1"/>
    <property type="molecule type" value="Genomic_DNA"/>
</dbReference>
<dbReference type="RefSeq" id="WP_388001670.1">
    <property type="nucleotide sequence ID" value="NZ_JBHUEE010000001.1"/>
</dbReference>
<organism evidence="2 3">
    <name type="scientific">Georgenia deserti</name>
    <dbReference type="NCBI Taxonomy" id="2093781"/>
    <lineage>
        <taxon>Bacteria</taxon>
        <taxon>Bacillati</taxon>
        <taxon>Actinomycetota</taxon>
        <taxon>Actinomycetes</taxon>
        <taxon>Micrococcales</taxon>
        <taxon>Bogoriellaceae</taxon>
        <taxon>Georgenia</taxon>
    </lineage>
</organism>
<name>A0ABW4L2R2_9MICO</name>